<reference evidence="3 4" key="1">
    <citation type="submission" date="2020-08" db="EMBL/GenBank/DDBJ databases">
        <title>Sequencing the genomes of 1000 actinobacteria strains.</title>
        <authorList>
            <person name="Klenk H.-P."/>
        </authorList>
    </citation>
    <scope>NUCLEOTIDE SEQUENCE [LARGE SCALE GENOMIC DNA]</scope>
    <source>
        <strain evidence="3 4">DSM 44598</strain>
    </source>
</reference>
<evidence type="ECO:0000313" key="3">
    <source>
        <dbReference type="EMBL" id="MBB5492020.1"/>
    </source>
</evidence>
<comment type="caution">
    <text evidence="3">The sequence shown here is derived from an EMBL/GenBank/DDBJ whole genome shotgun (WGS) entry which is preliminary data.</text>
</comment>
<feature type="region of interest" description="Disordered" evidence="1">
    <location>
        <begin position="36"/>
        <end position="101"/>
    </location>
</feature>
<proteinExistence type="predicted"/>
<accession>A0A840W4Y2</accession>
<organism evidence="3 4">
    <name type="scientific">Nocardiopsis metallicus</name>
    <dbReference type="NCBI Taxonomy" id="179819"/>
    <lineage>
        <taxon>Bacteria</taxon>
        <taxon>Bacillati</taxon>
        <taxon>Actinomycetota</taxon>
        <taxon>Actinomycetes</taxon>
        <taxon>Streptosporangiales</taxon>
        <taxon>Nocardiopsidaceae</taxon>
        <taxon>Nocardiopsis</taxon>
    </lineage>
</organism>
<keyword evidence="2" id="KW-0472">Membrane</keyword>
<protein>
    <submittedName>
        <fullName evidence="3">Uncharacterized protein</fullName>
    </submittedName>
</protein>
<dbReference type="RefSeq" id="WP_221320138.1">
    <property type="nucleotide sequence ID" value="NZ_BAAAKM010000015.1"/>
</dbReference>
<feature type="transmembrane region" description="Helical" evidence="2">
    <location>
        <begin position="6"/>
        <end position="30"/>
    </location>
</feature>
<dbReference type="AlphaFoldDB" id="A0A840W4Y2"/>
<name>A0A840W4Y2_9ACTN</name>
<dbReference type="Proteomes" id="UP000579647">
    <property type="component" value="Unassembled WGS sequence"/>
</dbReference>
<dbReference type="EMBL" id="JACHDO010000001">
    <property type="protein sequence ID" value="MBB5492020.1"/>
    <property type="molecule type" value="Genomic_DNA"/>
</dbReference>
<evidence type="ECO:0000256" key="2">
    <source>
        <dbReference type="SAM" id="Phobius"/>
    </source>
</evidence>
<keyword evidence="2" id="KW-1133">Transmembrane helix</keyword>
<keyword evidence="4" id="KW-1185">Reference proteome</keyword>
<keyword evidence="2" id="KW-0812">Transmembrane</keyword>
<evidence type="ECO:0000256" key="1">
    <source>
        <dbReference type="SAM" id="MobiDB-lite"/>
    </source>
</evidence>
<sequence>MFEWPALGALIAVAVPVAIVFLVLGVFRIVQRQAERAVRSPEYWDEVPDGKRYPTGWGEDGPVRESGEEPADAPEERSPGAAAESPQAGEEEQGPPRANDR</sequence>
<evidence type="ECO:0000313" key="4">
    <source>
        <dbReference type="Proteomes" id="UP000579647"/>
    </source>
</evidence>
<gene>
    <name evidence="3" type="ORF">HNR07_003157</name>
</gene>